<organism evidence="1 2">
    <name type="scientific">Metabacillus hrfriensis</name>
    <dbReference type="NCBI Taxonomy" id="3048891"/>
    <lineage>
        <taxon>Bacteria</taxon>
        <taxon>Bacillati</taxon>
        <taxon>Bacillota</taxon>
        <taxon>Bacilli</taxon>
        <taxon>Bacillales</taxon>
        <taxon>Bacillaceae</taxon>
        <taxon>Metabacillus</taxon>
    </lineage>
</organism>
<dbReference type="EMBL" id="CP126116">
    <property type="protein sequence ID" value="WHZ56083.1"/>
    <property type="molecule type" value="Genomic_DNA"/>
</dbReference>
<protein>
    <submittedName>
        <fullName evidence="1">Phosphotransferase</fullName>
    </submittedName>
</protein>
<keyword evidence="2" id="KW-1185">Reference proteome</keyword>
<evidence type="ECO:0000313" key="1">
    <source>
        <dbReference type="EMBL" id="WHZ56083.1"/>
    </source>
</evidence>
<dbReference type="Proteomes" id="UP001226091">
    <property type="component" value="Chromosome"/>
</dbReference>
<accession>A0ACD4R6H9</accession>
<proteinExistence type="predicted"/>
<reference evidence="2" key="1">
    <citation type="journal article" date="2025" name="Aquaculture">
        <title>Assessment of the bioflocculant production and safety properties of Metabacillus hrfriensis sp. nov. based on phenotypic and whole-genome sequencing analysis.</title>
        <authorList>
            <person name="Zhang R."/>
            <person name="Zhao Z."/>
            <person name="Luo L."/>
            <person name="Wang S."/>
            <person name="Guo K."/>
            <person name="Xu W."/>
        </authorList>
    </citation>
    <scope>NUCLEOTIDE SEQUENCE [LARGE SCALE GENOMIC DNA]</scope>
    <source>
        <strain evidence="2">CT-WN-B3</strain>
    </source>
</reference>
<sequence>MNSDIAKQAVFNYLQEDAISVNSIVGKGIVNKIYVVRTANHKVVIRMNDDPSSFREYEKERWCILKAIYKGIPSPEVLTIGKIGNIAYMIQTHIEGVNGVDATLDKTYIWRKLGMYAKSIHTIEVKGFGEVLFDAEKKIFQAPTHDNFDGTWTSFVNYNITSLTKDDDLIWLGVLDYETSKQVKRRFQGLIDYDFNFGLNHGDLSLKNTVVNKNNEVYLLDWGSSEVNIAPHWDVIQLMQVNILNTNTNEFEAFLDGYGISQHDFKSMEYVLNTLLLLRAFDKLRWAIDCKPQSITYFTNYAKLILHRVL</sequence>
<gene>
    <name evidence="1" type="ORF">QLQ22_15365</name>
</gene>
<name>A0ACD4R6H9_9BACI</name>
<evidence type="ECO:0000313" key="2">
    <source>
        <dbReference type="Proteomes" id="UP001226091"/>
    </source>
</evidence>